<keyword evidence="5" id="KW-1185">Reference proteome</keyword>
<feature type="transmembrane region" description="Helical" evidence="2">
    <location>
        <begin position="68"/>
        <end position="91"/>
    </location>
</feature>
<gene>
    <name evidence="4" type="ORF">JG30_13030</name>
</gene>
<keyword evidence="2" id="KW-1133">Transmembrane helix</keyword>
<name>A0A0F4LLR9_9LACO</name>
<feature type="transmembrane region" description="Helical" evidence="2">
    <location>
        <begin position="246"/>
        <end position="264"/>
    </location>
</feature>
<dbReference type="OrthoDB" id="2194912at2"/>
<feature type="transmembrane region" description="Helical" evidence="2">
    <location>
        <begin position="177"/>
        <end position="199"/>
    </location>
</feature>
<evidence type="ECO:0000256" key="1">
    <source>
        <dbReference type="ARBA" id="ARBA00009067"/>
    </source>
</evidence>
<dbReference type="GO" id="GO:0080120">
    <property type="term" value="P:CAAX-box protein maturation"/>
    <property type="evidence" value="ECO:0007669"/>
    <property type="project" value="UniProtKB-ARBA"/>
</dbReference>
<dbReference type="AlphaFoldDB" id="A0A0F4LLR9"/>
<keyword evidence="4" id="KW-0614">Plasmid</keyword>
<comment type="caution">
    <text evidence="4">The sequence shown here is derived from an EMBL/GenBank/DDBJ whole genome shotgun (WGS) entry which is preliminary data.</text>
</comment>
<keyword evidence="2" id="KW-0472">Membrane</keyword>
<dbReference type="Pfam" id="PF02517">
    <property type="entry name" value="Rce1-like"/>
    <property type="match status" value="1"/>
</dbReference>
<geneLocation type="plasmid" evidence="4">
    <name>pBin4p1</name>
</geneLocation>
<feature type="domain" description="CAAX prenyl protease 2/Lysostaphin resistance protein A-like" evidence="3">
    <location>
        <begin position="176"/>
        <end position="282"/>
    </location>
</feature>
<dbReference type="HOGENOM" id="CLU_959054_0_0_9"/>
<evidence type="ECO:0000259" key="3">
    <source>
        <dbReference type="Pfam" id="PF02517"/>
    </source>
</evidence>
<comment type="similarity">
    <text evidence="1">Belongs to the UPF0177 family.</text>
</comment>
<protein>
    <recommendedName>
        <fullName evidence="3">CAAX prenyl protease 2/Lysostaphin resistance protein A-like domain-containing protein</fullName>
    </recommendedName>
</protein>
<dbReference type="RefSeq" id="WP_046318150.1">
    <property type="nucleotide sequence ID" value="NZ_KQ034037.1"/>
</dbReference>
<dbReference type="Proteomes" id="UP000033558">
    <property type="component" value="Plasmid pBin4p1"/>
</dbReference>
<organism evidence="4 5">
    <name type="scientific">Bombilactobacillus mellifer</name>
    <dbReference type="NCBI Taxonomy" id="1218492"/>
    <lineage>
        <taxon>Bacteria</taxon>
        <taxon>Bacillati</taxon>
        <taxon>Bacillota</taxon>
        <taxon>Bacilli</taxon>
        <taxon>Lactobacillales</taxon>
        <taxon>Lactobacillaceae</taxon>
        <taxon>Bombilactobacillus</taxon>
    </lineage>
</organism>
<dbReference type="EMBL" id="JXJQ01000022">
    <property type="protein sequence ID" value="KJY59525.1"/>
    <property type="molecule type" value="Genomic_DNA"/>
</dbReference>
<reference evidence="4 5" key="1">
    <citation type="submission" date="2015-01" db="EMBL/GenBank/DDBJ databases">
        <title>Comparative genomics of the lactic acid bacteria isolated from the honey bee gut.</title>
        <authorList>
            <person name="Ellegaard K.M."/>
            <person name="Tamarit D."/>
            <person name="Javelind E."/>
            <person name="Olofsson T."/>
            <person name="Andersson S.G."/>
            <person name="Vasquez A."/>
        </authorList>
    </citation>
    <scope>NUCLEOTIDE SEQUENCE [LARGE SCALE GENOMIC DNA]</scope>
    <source>
        <strain evidence="4 5">Bin4</strain>
        <plasmid evidence="4">pBin4p1</plasmid>
    </source>
</reference>
<feature type="transmembrane region" description="Helical" evidence="2">
    <location>
        <begin position="35"/>
        <end position="56"/>
    </location>
</feature>
<accession>A0A0F4LLR9</accession>
<feature type="transmembrane region" description="Helical" evidence="2">
    <location>
        <begin position="220"/>
        <end position="240"/>
    </location>
</feature>
<feature type="transmembrane region" description="Helical" evidence="2">
    <location>
        <begin position="132"/>
        <end position="157"/>
    </location>
</feature>
<dbReference type="GO" id="GO:0004175">
    <property type="term" value="F:endopeptidase activity"/>
    <property type="evidence" value="ECO:0007669"/>
    <property type="project" value="UniProtKB-ARBA"/>
</dbReference>
<proteinExistence type="inferred from homology"/>
<evidence type="ECO:0000256" key="2">
    <source>
        <dbReference type="SAM" id="Phobius"/>
    </source>
</evidence>
<dbReference type="InterPro" id="IPR003675">
    <property type="entry name" value="Rce1/LyrA-like_dom"/>
</dbReference>
<keyword evidence="2" id="KW-0812">Transmembrane</keyword>
<evidence type="ECO:0000313" key="4">
    <source>
        <dbReference type="EMBL" id="KJY59525.1"/>
    </source>
</evidence>
<dbReference type="PATRIC" id="fig|1218492.5.peg.99"/>
<sequence>MVLSKKRTLLRKEKGKASFNFHSTILDDRTSIRMLIVFFFFYFINTLLCLLLFKLFQTIKIYKTLGTGNLVFISFIFCDLLSTIATITLFSKNKQGNSLNKIKSMFNMDSYKSVLKHWFTVFYHDFLKNIKLILLMGIILVLIQIIFNSTMALIFNHGKLIQSTNSARIVEYFKQNFLMLIAATFIAPITEELTFRYLLTNTFKTLISKFVKPIGLKSKCIQPFIYWISAFFSGCFFAIAHQDSPSPILFASYVLISLYLQLICKKTNSITAPSMVHGVSNMLVLGISIL</sequence>
<evidence type="ECO:0000313" key="5">
    <source>
        <dbReference type="Proteomes" id="UP000033558"/>
    </source>
</evidence>